<protein>
    <submittedName>
        <fullName evidence="1">Uncharacterized protein</fullName>
    </submittedName>
</protein>
<comment type="caution">
    <text evidence="1">The sequence shown here is derived from an EMBL/GenBank/DDBJ whole genome shotgun (WGS) entry which is preliminary data.</text>
</comment>
<proteinExistence type="predicted"/>
<reference evidence="1 2" key="1">
    <citation type="journal article" date="2022" name="DNA Res.">
        <title>Chromosomal-level genome assembly of the orchid tree Bauhinia variegata (Leguminosae; Cercidoideae) supports the allotetraploid origin hypothesis of Bauhinia.</title>
        <authorList>
            <person name="Zhong Y."/>
            <person name="Chen Y."/>
            <person name="Zheng D."/>
            <person name="Pang J."/>
            <person name="Liu Y."/>
            <person name="Luo S."/>
            <person name="Meng S."/>
            <person name="Qian L."/>
            <person name="Wei D."/>
            <person name="Dai S."/>
            <person name="Zhou R."/>
        </authorList>
    </citation>
    <scope>NUCLEOTIDE SEQUENCE [LARGE SCALE GENOMIC DNA]</scope>
    <source>
        <strain evidence="1">BV-YZ2020</strain>
    </source>
</reference>
<name>A0ACB9PZU4_BAUVA</name>
<sequence>MALSFAWMFHETRASEEELLIGILIPKVSSKTLRQAVELVGCAITPHNVFLHSALVQSRDIDAHDKGQIQEALNYYSIESSVALLITFVINLCVMTVFARVFY</sequence>
<keyword evidence="2" id="KW-1185">Reference proteome</keyword>
<evidence type="ECO:0000313" key="1">
    <source>
        <dbReference type="EMBL" id="KAI4354068.1"/>
    </source>
</evidence>
<dbReference type="EMBL" id="CM039427">
    <property type="protein sequence ID" value="KAI4354068.1"/>
    <property type="molecule type" value="Genomic_DNA"/>
</dbReference>
<evidence type="ECO:0000313" key="2">
    <source>
        <dbReference type="Proteomes" id="UP000828941"/>
    </source>
</evidence>
<organism evidence="1 2">
    <name type="scientific">Bauhinia variegata</name>
    <name type="common">Purple orchid tree</name>
    <name type="synonym">Phanera variegata</name>
    <dbReference type="NCBI Taxonomy" id="167791"/>
    <lineage>
        <taxon>Eukaryota</taxon>
        <taxon>Viridiplantae</taxon>
        <taxon>Streptophyta</taxon>
        <taxon>Embryophyta</taxon>
        <taxon>Tracheophyta</taxon>
        <taxon>Spermatophyta</taxon>
        <taxon>Magnoliopsida</taxon>
        <taxon>eudicotyledons</taxon>
        <taxon>Gunneridae</taxon>
        <taxon>Pentapetalae</taxon>
        <taxon>rosids</taxon>
        <taxon>fabids</taxon>
        <taxon>Fabales</taxon>
        <taxon>Fabaceae</taxon>
        <taxon>Cercidoideae</taxon>
        <taxon>Cercideae</taxon>
        <taxon>Bauhiniinae</taxon>
        <taxon>Bauhinia</taxon>
    </lineage>
</organism>
<dbReference type="Proteomes" id="UP000828941">
    <property type="component" value="Chromosome 2"/>
</dbReference>
<gene>
    <name evidence="1" type="ORF">L6164_002968</name>
</gene>
<accession>A0ACB9PZU4</accession>